<keyword evidence="7" id="KW-1185">Reference proteome</keyword>
<dbReference type="FunFam" id="3.40.50.300:FF:001320">
    <property type="entry name" value="Heme ABC transporter ATP-binding protein"/>
    <property type="match status" value="1"/>
</dbReference>
<dbReference type="PANTHER" id="PTHR19211:SF6">
    <property type="entry name" value="BLL7188 PROTEIN"/>
    <property type="match status" value="1"/>
</dbReference>
<dbReference type="Gene3D" id="3.40.50.300">
    <property type="entry name" value="P-loop containing nucleotide triphosphate hydrolases"/>
    <property type="match status" value="2"/>
</dbReference>
<dbReference type="OrthoDB" id="1521973at2"/>
<dbReference type="InterPro" id="IPR027417">
    <property type="entry name" value="P-loop_NTPase"/>
</dbReference>
<evidence type="ECO:0000313" key="6">
    <source>
        <dbReference type="EMBL" id="MTG98863.1"/>
    </source>
</evidence>
<dbReference type="Proteomes" id="UP000438760">
    <property type="component" value="Unassembled WGS sequence"/>
</dbReference>
<keyword evidence="1" id="KW-0677">Repeat</keyword>
<dbReference type="GO" id="GO:0016887">
    <property type="term" value="F:ATP hydrolysis activity"/>
    <property type="evidence" value="ECO:0007669"/>
    <property type="project" value="InterPro"/>
</dbReference>
<dbReference type="InterPro" id="IPR017871">
    <property type="entry name" value="ABC_transporter-like_CS"/>
</dbReference>
<protein>
    <submittedName>
        <fullName evidence="6">ATP-binding cassette domain-containing protein</fullName>
    </submittedName>
</protein>
<evidence type="ECO:0000259" key="5">
    <source>
        <dbReference type="PROSITE" id="PS50893"/>
    </source>
</evidence>
<dbReference type="RefSeq" id="WP_155092876.1">
    <property type="nucleotide sequence ID" value="NZ_WMJX01000032.1"/>
</dbReference>
<proteinExistence type="predicted"/>
<dbReference type="PROSITE" id="PS50893">
    <property type="entry name" value="ABC_TRANSPORTER_2"/>
    <property type="match status" value="2"/>
</dbReference>
<feature type="domain" description="ABC transporter" evidence="5">
    <location>
        <begin position="3"/>
        <end position="236"/>
    </location>
</feature>
<sequence>MVLSISNLSYSHSDYSPLFSDLNFVLNRADKISLIGDNGTGKSTLLKLISSEIAPQQGTIELTCSLFYLKQNKIDLHHQTIAEALGIDVKLNALKAILSGSSSAEHYDLLDDDWGIEERVEQALNYWDLAEVDLTSSLATLSGGQQTKVQFARMMLSQAELLLLDEPTNHIDIATKLKLYNYIENFKGAIIIVSHDRALLNQVHLTYELVNGTLERYGGNFSFFKQQKELKLAAMNRQVEQTQKELKEVAREKQKQVEKQTKEKAKNKRNEKSAGLPKIVINAFKNKAENSAAKSLDVQQRRADQIKGNLSELQSQLHKESLFDIRFPQSRISKGKLLWRACDLQFTYDQTNVFLEPLSFDIVAGERTKIVGDNGSGKSTLFKLLVRELFPSSGELEHSQSQPVVVYLDQHYGLLTSELTLQEQIAFYNKLNKPSVEVNNLLFQYGLHLELWQRKVALLSGGEKLKLALCCLTLAYENIDVLLLDEPTNNLDIKSTESLTAALNQFNGTILVISHDTVFLQDMHTDKEINLNK</sequence>
<comment type="caution">
    <text evidence="6">The sequence shown here is derived from an EMBL/GenBank/DDBJ whole genome shotgun (WGS) entry which is preliminary data.</text>
</comment>
<dbReference type="PANTHER" id="PTHR19211">
    <property type="entry name" value="ATP-BINDING TRANSPORT PROTEIN-RELATED"/>
    <property type="match status" value="1"/>
</dbReference>
<evidence type="ECO:0000256" key="3">
    <source>
        <dbReference type="ARBA" id="ARBA00022840"/>
    </source>
</evidence>
<dbReference type="EMBL" id="WMJX01000032">
    <property type="protein sequence ID" value="MTG98863.1"/>
    <property type="molecule type" value="Genomic_DNA"/>
</dbReference>
<name>A0A6I3LKL3_9FLAO</name>
<dbReference type="AlphaFoldDB" id="A0A6I3LKL3"/>
<evidence type="ECO:0000256" key="4">
    <source>
        <dbReference type="SAM" id="MobiDB-lite"/>
    </source>
</evidence>
<accession>A0A6I3LKL3</accession>
<keyword evidence="3 6" id="KW-0067">ATP-binding</keyword>
<dbReference type="Pfam" id="PF00005">
    <property type="entry name" value="ABC_tran"/>
    <property type="match status" value="2"/>
</dbReference>
<keyword evidence="2" id="KW-0547">Nucleotide-binding</keyword>
<dbReference type="GO" id="GO:0005524">
    <property type="term" value="F:ATP binding"/>
    <property type="evidence" value="ECO:0007669"/>
    <property type="project" value="UniProtKB-KW"/>
</dbReference>
<feature type="domain" description="ABC transporter" evidence="5">
    <location>
        <begin position="339"/>
        <end position="531"/>
    </location>
</feature>
<dbReference type="CDD" id="cd03221">
    <property type="entry name" value="ABCF_EF-3"/>
    <property type="match status" value="2"/>
</dbReference>
<reference evidence="6 7" key="1">
    <citation type="submission" date="2019-11" db="EMBL/GenBank/DDBJ databases">
        <title>Genome of Strain BIT-d1.</title>
        <authorList>
            <person name="Yang Y."/>
        </authorList>
    </citation>
    <scope>NUCLEOTIDE SEQUENCE [LARGE SCALE GENOMIC DNA]</scope>
    <source>
        <strain evidence="6 7">BIT-d1</strain>
    </source>
</reference>
<gene>
    <name evidence="6" type="ORF">GJV76_12095</name>
</gene>
<dbReference type="InterPro" id="IPR003439">
    <property type="entry name" value="ABC_transporter-like_ATP-bd"/>
</dbReference>
<evidence type="ECO:0000313" key="7">
    <source>
        <dbReference type="Proteomes" id="UP000438760"/>
    </source>
</evidence>
<dbReference type="SUPFAM" id="SSF52540">
    <property type="entry name" value="P-loop containing nucleoside triphosphate hydrolases"/>
    <property type="match status" value="2"/>
</dbReference>
<organism evidence="6 7">
    <name type="scientific">Myroides albus</name>
    <dbReference type="NCBI Taxonomy" id="2562892"/>
    <lineage>
        <taxon>Bacteria</taxon>
        <taxon>Pseudomonadati</taxon>
        <taxon>Bacteroidota</taxon>
        <taxon>Flavobacteriia</taxon>
        <taxon>Flavobacteriales</taxon>
        <taxon>Flavobacteriaceae</taxon>
        <taxon>Myroides</taxon>
    </lineage>
</organism>
<evidence type="ECO:0000256" key="1">
    <source>
        <dbReference type="ARBA" id="ARBA00022737"/>
    </source>
</evidence>
<dbReference type="SMART" id="SM00382">
    <property type="entry name" value="AAA"/>
    <property type="match status" value="2"/>
</dbReference>
<feature type="region of interest" description="Disordered" evidence="4">
    <location>
        <begin position="250"/>
        <end position="272"/>
    </location>
</feature>
<dbReference type="PROSITE" id="PS00211">
    <property type="entry name" value="ABC_TRANSPORTER_1"/>
    <property type="match status" value="1"/>
</dbReference>
<dbReference type="InterPro" id="IPR050611">
    <property type="entry name" value="ABCF"/>
</dbReference>
<evidence type="ECO:0000256" key="2">
    <source>
        <dbReference type="ARBA" id="ARBA00022741"/>
    </source>
</evidence>
<dbReference type="InterPro" id="IPR003593">
    <property type="entry name" value="AAA+_ATPase"/>
</dbReference>